<reference evidence="1" key="1">
    <citation type="submission" date="2020-05" db="EMBL/GenBank/DDBJ databases">
        <title>Large-scale comparative analyses of tick genomes elucidate their genetic diversity and vector capacities.</title>
        <authorList>
            <person name="Jia N."/>
            <person name="Wang J."/>
            <person name="Shi W."/>
            <person name="Du L."/>
            <person name="Sun Y."/>
            <person name="Zhan W."/>
            <person name="Jiang J."/>
            <person name="Wang Q."/>
            <person name="Zhang B."/>
            <person name="Ji P."/>
            <person name="Sakyi L.B."/>
            <person name="Cui X."/>
            <person name="Yuan T."/>
            <person name="Jiang B."/>
            <person name="Yang W."/>
            <person name="Lam T.T.-Y."/>
            <person name="Chang Q."/>
            <person name="Ding S."/>
            <person name="Wang X."/>
            <person name="Zhu J."/>
            <person name="Ruan X."/>
            <person name="Zhao L."/>
            <person name="Wei J."/>
            <person name="Que T."/>
            <person name="Du C."/>
            <person name="Cheng J."/>
            <person name="Dai P."/>
            <person name="Han X."/>
            <person name="Huang E."/>
            <person name="Gao Y."/>
            <person name="Liu J."/>
            <person name="Shao H."/>
            <person name="Ye R."/>
            <person name="Li L."/>
            <person name="Wei W."/>
            <person name="Wang X."/>
            <person name="Wang C."/>
            <person name="Yang T."/>
            <person name="Huo Q."/>
            <person name="Li W."/>
            <person name="Guo W."/>
            <person name="Chen H."/>
            <person name="Zhou L."/>
            <person name="Ni X."/>
            <person name="Tian J."/>
            <person name="Zhou Y."/>
            <person name="Sheng Y."/>
            <person name="Liu T."/>
            <person name="Pan Y."/>
            <person name="Xia L."/>
            <person name="Li J."/>
            <person name="Zhao F."/>
            <person name="Cao W."/>
        </authorList>
    </citation>
    <scope>NUCLEOTIDE SEQUENCE</scope>
    <source>
        <strain evidence="1">Hyas-2018</strain>
    </source>
</reference>
<gene>
    <name evidence="1" type="ORF">HPB50_017180</name>
</gene>
<evidence type="ECO:0000313" key="1">
    <source>
        <dbReference type="EMBL" id="KAH6947128.1"/>
    </source>
</evidence>
<accession>A0ACB7TJ86</accession>
<name>A0ACB7TJ86_HYAAI</name>
<dbReference type="EMBL" id="CM023481">
    <property type="protein sequence ID" value="KAH6947128.1"/>
    <property type="molecule type" value="Genomic_DNA"/>
</dbReference>
<protein>
    <submittedName>
        <fullName evidence="1">Uncharacterized protein</fullName>
    </submittedName>
</protein>
<sequence>MTRPRTTAHCRRDAWWMPPDWPVDPAIGARENKVIAPEPGFLLLGVTGAAAGEIALGLARLWNGPRGKGARKKPEWPEPGVDLLGGLRDALPAAVPLPSAPVSRPGDETRTPMPLRCLLYTRVVARGATTTAPTQLARGVGA</sequence>
<keyword evidence="2" id="KW-1185">Reference proteome</keyword>
<proteinExistence type="predicted"/>
<evidence type="ECO:0000313" key="2">
    <source>
        <dbReference type="Proteomes" id="UP000821845"/>
    </source>
</evidence>
<dbReference type="Proteomes" id="UP000821845">
    <property type="component" value="Chromosome 1"/>
</dbReference>
<comment type="caution">
    <text evidence="1">The sequence shown here is derived from an EMBL/GenBank/DDBJ whole genome shotgun (WGS) entry which is preliminary data.</text>
</comment>
<organism evidence="1 2">
    <name type="scientific">Hyalomma asiaticum</name>
    <name type="common">Tick</name>
    <dbReference type="NCBI Taxonomy" id="266040"/>
    <lineage>
        <taxon>Eukaryota</taxon>
        <taxon>Metazoa</taxon>
        <taxon>Ecdysozoa</taxon>
        <taxon>Arthropoda</taxon>
        <taxon>Chelicerata</taxon>
        <taxon>Arachnida</taxon>
        <taxon>Acari</taxon>
        <taxon>Parasitiformes</taxon>
        <taxon>Ixodida</taxon>
        <taxon>Ixodoidea</taxon>
        <taxon>Ixodidae</taxon>
        <taxon>Hyalomminae</taxon>
        <taxon>Hyalomma</taxon>
    </lineage>
</organism>